<name>A0AAW2WEN4_9LAMI</name>
<proteinExistence type="predicted"/>
<dbReference type="EMBL" id="JACGWN010000008">
    <property type="protein sequence ID" value="KAL0439805.1"/>
    <property type="molecule type" value="Genomic_DNA"/>
</dbReference>
<sequence length="107" mass="11455">MRRQSTPTVHVFVPKSLPPHQADLRPRPQPDPRPRQQPVPRPAGHASPATAPAASPATPQQPELALIASSMRTPAPLRPHGATRLSGLAVRNEESKGKEVVVVQHTG</sequence>
<reference evidence="2" key="1">
    <citation type="submission" date="2020-06" db="EMBL/GenBank/DDBJ databases">
        <authorList>
            <person name="Li T."/>
            <person name="Hu X."/>
            <person name="Zhang T."/>
            <person name="Song X."/>
            <person name="Zhang H."/>
            <person name="Dai N."/>
            <person name="Sheng W."/>
            <person name="Hou X."/>
            <person name="Wei L."/>
        </authorList>
    </citation>
    <scope>NUCLEOTIDE SEQUENCE</scope>
    <source>
        <strain evidence="2">KEN1</strain>
        <tissue evidence="2">Leaf</tissue>
    </source>
</reference>
<protein>
    <submittedName>
        <fullName evidence="2">Uncharacterized protein</fullName>
    </submittedName>
</protein>
<feature type="region of interest" description="Disordered" evidence="1">
    <location>
        <begin position="1"/>
        <end position="68"/>
    </location>
</feature>
<organism evidence="2">
    <name type="scientific">Sesamum latifolium</name>
    <dbReference type="NCBI Taxonomy" id="2727402"/>
    <lineage>
        <taxon>Eukaryota</taxon>
        <taxon>Viridiplantae</taxon>
        <taxon>Streptophyta</taxon>
        <taxon>Embryophyta</taxon>
        <taxon>Tracheophyta</taxon>
        <taxon>Spermatophyta</taxon>
        <taxon>Magnoliopsida</taxon>
        <taxon>eudicotyledons</taxon>
        <taxon>Gunneridae</taxon>
        <taxon>Pentapetalae</taxon>
        <taxon>asterids</taxon>
        <taxon>lamiids</taxon>
        <taxon>Lamiales</taxon>
        <taxon>Pedaliaceae</taxon>
        <taxon>Sesamum</taxon>
    </lineage>
</organism>
<evidence type="ECO:0000313" key="2">
    <source>
        <dbReference type="EMBL" id="KAL0439805.1"/>
    </source>
</evidence>
<feature type="compositionally biased region" description="Basic and acidic residues" evidence="1">
    <location>
        <begin position="22"/>
        <end position="34"/>
    </location>
</feature>
<accession>A0AAW2WEN4</accession>
<evidence type="ECO:0000256" key="1">
    <source>
        <dbReference type="SAM" id="MobiDB-lite"/>
    </source>
</evidence>
<reference evidence="2" key="2">
    <citation type="journal article" date="2024" name="Plant">
        <title>Genomic evolution and insights into agronomic trait innovations of Sesamum species.</title>
        <authorList>
            <person name="Miao H."/>
            <person name="Wang L."/>
            <person name="Qu L."/>
            <person name="Liu H."/>
            <person name="Sun Y."/>
            <person name="Le M."/>
            <person name="Wang Q."/>
            <person name="Wei S."/>
            <person name="Zheng Y."/>
            <person name="Lin W."/>
            <person name="Duan Y."/>
            <person name="Cao H."/>
            <person name="Xiong S."/>
            <person name="Wang X."/>
            <person name="Wei L."/>
            <person name="Li C."/>
            <person name="Ma Q."/>
            <person name="Ju M."/>
            <person name="Zhao R."/>
            <person name="Li G."/>
            <person name="Mu C."/>
            <person name="Tian Q."/>
            <person name="Mei H."/>
            <person name="Zhang T."/>
            <person name="Gao T."/>
            <person name="Zhang H."/>
        </authorList>
    </citation>
    <scope>NUCLEOTIDE SEQUENCE</scope>
    <source>
        <strain evidence="2">KEN1</strain>
    </source>
</reference>
<gene>
    <name evidence="2" type="ORF">Slati_2463500</name>
</gene>
<feature type="compositionally biased region" description="Low complexity" evidence="1">
    <location>
        <begin position="46"/>
        <end position="62"/>
    </location>
</feature>
<comment type="caution">
    <text evidence="2">The sequence shown here is derived from an EMBL/GenBank/DDBJ whole genome shotgun (WGS) entry which is preliminary data.</text>
</comment>
<dbReference type="AlphaFoldDB" id="A0AAW2WEN4"/>